<dbReference type="AlphaFoldDB" id="A0A370H1S1"/>
<accession>A0A370H1S1</accession>
<dbReference type="EMBL" id="QQAZ01000006">
    <property type="protein sequence ID" value="RDI49965.1"/>
    <property type="molecule type" value="Genomic_DNA"/>
</dbReference>
<proteinExistence type="predicted"/>
<name>A0A370H1S1_9NOCA</name>
<dbReference type="Proteomes" id="UP000255355">
    <property type="component" value="Unassembled WGS sequence"/>
</dbReference>
<sequence length="57" mass="6322">MLRLVDQVRTSDVDVVLIPAPNHLNALEFDAIMHISGIETACPRMSFDRWADLGAEA</sequence>
<evidence type="ECO:0000313" key="2">
    <source>
        <dbReference type="Proteomes" id="UP000255355"/>
    </source>
</evidence>
<gene>
    <name evidence="1" type="ORF">DFR68_106403</name>
</gene>
<organism evidence="1 2">
    <name type="scientific">Nocardia mexicana</name>
    <dbReference type="NCBI Taxonomy" id="279262"/>
    <lineage>
        <taxon>Bacteria</taxon>
        <taxon>Bacillati</taxon>
        <taxon>Actinomycetota</taxon>
        <taxon>Actinomycetes</taxon>
        <taxon>Mycobacteriales</taxon>
        <taxon>Nocardiaceae</taxon>
        <taxon>Nocardia</taxon>
    </lineage>
</organism>
<keyword evidence="2" id="KW-1185">Reference proteome</keyword>
<reference evidence="1 2" key="1">
    <citation type="submission" date="2018-07" db="EMBL/GenBank/DDBJ databases">
        <title>Genomic Encyclopedia of Type Strains, Phase IV (KMG-IV): sequencing the most valuable type-strain genomes for metagenomic binning, comparative biology and taxonomic classification.</title>
        <authorList>
            <person name="Goeker M."/>
        </authorList>
    </citation>
    <scope>NUCLEOTIDE SEQUENCE [LARGE SCALE GENOMIC DNA]</scope>
    <source>
        <strain evidence="1 2">DSM 44952</strain>
    </source>
</reference>
<protein>
    <submittedName>
        <fullName evidence="1">Uncharacterized protein</fullName>
    </submittedName>
</protein>
<evidence type="ECO:0000313" key="1">
    <source>
        <dbReference type="EMBL" id="RDI49965.1"/>
    </source>
</evidence>
<comment type="caution">
    <text evidence="1">The sequence shown here is derived from an EMBL/GenBank/DDBJ whole genome shotgun (WGS) entry which is preliminary data.</text>
</comment>